<dbReference type="GO" id="GO:0009893">
    <property type="term" value="P:positive regulation of metabolic process"/>
    <property type="evidence" value="ECO:0007669"/>
    <property type="project" value="UniProtKB-ARBA"/>
</dbReference>
<dbReference type="GO" id="GO:0031349">
    <property type="term" value="P:positive regulation of defense response"/>
    <property type="evidence" value="ECO:0007669"/>
    <property type="project" value="UniProtKB-ARBA"/>
</dbReference>
<dbReference type="PROSITE" id="PS50017">
    <property type="entry name" value="DEATH_DOMAIN"/>
    <property type="match status" value="1"/>
</dbReference>
<keyword evidence="4" id="KW-0418">Kinase</keyword>
<evidence type="ECO:0000259" key="2">
    <source>
        <dbReference type="PROSITE" id="PS50011"/>
    </source>
</evidence>
<dbReference type="InterPro" id="IPR001245">
    <property type="entry name" value="Ser-Thr/Tyr_kinase_cat_dom"/>
</dbReference>
<dbReference type="InterPro" id="IPR000488">
    <property type="entry name" value="Death_dom"/>
</dbReference>
<dbReference type="SUPFAM" id="SSF47986">
    <property type="entry name" value="DEATH domain"/>
    <property type="match status" value="1"/>
</dbReference>
<dbReference type="GO" id="GO:0071345">
    <property type="term" value="P:cellular response to cytokine stimulus"/>
    <property type="evidence" value="ECO:0007669"/>
    <property type="project" value="UniProtKB-ARBA"/>
</dbReference>
<dbReference type="SUPFAM" id="SSF56112">
    <property type="entry name" value="Protein kinase-like (PK-like)"/>
    <property type="match status" value="1"/>
</dbReference>
<comment type="caution">
    <text evidence="4">The sequence shown here is derived from an EMBL/GenBank/DDBJ whole genome shotgun (WGS) entry which is preliminary data.</text>
</comment>
<reference evidence="4 5" key="1">
    <citation type="submission" date="2018-10" db="EMBL/GenBank/DDBJ databases">
        <title>Genome assembly for a Yunnan-Guizhou Plateau 3E fish, Anabarilius grahami (Regan), and its evolutionary and genetic applications.</title>
        <authorList>
            <person name="Jiang W."/>
        </authorList>
    </citation>
    <scope>NUCLEOTIDE SEQUENCE [LARGE SCALE GENOMIC DNA]</scope>
    <source>
        <strain evidence="4">AG-KIZ</strain>
        <tissue evidence="4">Muscle</tissue>
    </source>
</reference>
<dbReference type="Pfam" id="PF07714">
    <property type="entry name" value="PK_Tyr_Ser-Thr"/>
    <property type="match status" value="1"/>
</dbReference>
<name>A0A3N0YKS6_ANAGA</name>
<protein>
    <submittedName>
        <fullName evidence="4">Receptor-interacting serine/threonine-protein kinase 1</fullName>
    </submittedName>
</protein>
<dbReference type="InterPro" id="IPR051681">
    <property type="entry name" value="Ser/Thr_Kinases-Pseudokinases"/>
</dbReference>
<dbReference type="InterPro" id="IPR011029">
    <property type="entry name" value="DEATH-like_dom_sf"/>
</dbReference>
<organism evidence="4 5">
    <name type="scientific">Anabarilius grahami</name>
    <name type="common">Kanglang fish</name>
    <name type="synonym">Barilius grahami</name>
    <dbReference type="NCBI Taxonomy" id="495550"/>
    <lineage>
        <taxon>Eukaryota</taxon>
        <taxon>Metazoa</taxon>
        <taxon>Chordata</taxon>
        <taxon>Craniata</taxon>
        <taxon>Vertebrata</taxon>
        <taxon>Euteleostomi</taxon>
        <taxon>Actinopterygii</taxon>
        <taxon>Neopterygii</taxon>
        <taxon>Teleostei</taxon>
        <taxon>Ostariophysi</taxon>
        <taxon>Cypriniformes</taxon>
        <taxon>Xenocyprididae</taxon>
        <taxon>Xenocypridinae</taxon>
        <taxon>Xenocypridinae incertae sedis</taxon>
        <taxon>Anabarilius</taxon>
    </lineage>
</organism>
<evidence type="ECO:0000313" key="4">
    <source>
        <dbReference type="EMBL" id="ROL46767.1"/>
    </source>
</evidence>
<dbReference type="OrthoDB" id="535509at2759"/>
<dbReference type="InterPro" id="IPR025735">
    <property type="entry name" value="RHIM"/>
</dbReference>
<dbReference type="AlphaFoldDB" id="A0A3N0YKS6"/>
<dbReference type="GO" id="GO:0043123">
    <property type="term" value="P:positive regulation of canonical NF-kappaB signal transduction"/>
    <property type="evidence" value="ECO:0007669"/>
    <property type="project" value="UniProtKB-ARBA"/>
</dbReference>
<accession>A0A3N0YKS6</accession>
<dbReference type="GO" id="GO:0004706">
    <property type="term" value="F:JUN kinase kinase kinase activity"/>
    <property type="evidence" value="ECO:0007669"/>
    <property type="project" value="TreeGrafter"/>
</dbReference>
<gene>
    <name evidence="4" type="ORF">DPX16_12660</name>
</gene>
<dbReference type="SMART" id="SM00005">
    <property type="entry name" value="DEATH"/>
    <property type="match status" value="1"/>
</dbReference>
<keyword evidence="5" id="KW-1185">Reference proteome</keyword>
<feature type="domain" description="Protein kinase" evidence="2">
    <location>
        <begin position="15"/>
        <end position="288"/>
    </location>
</feature>
<feature type="region of interest" description="Disordered" evidence="1">
    <location>
        <begin position="322"/>
        <end position="345"/>
    </location>
</feature>
<evidence type="ECO:0000313" key="5">
    <source>
        <dbReference type="Proteomes" id="UP000281406"/>
    </source>
</evidence>
<dbReference type="Gene3D" id="1.10.533.10">
    <property type="entry name" value="Death Domain, Fas"/>
    <property type="match status" value="1"/>
</dbReference>
<dbReference type="PROSITE" id="PS00108">
    <property type="entry name" value="PROTEIN_KINASE_ST"/>
    <property type="match status" value="1"/>
</dbReference>
<dbReference type="FunFam" id="1.10.510.10:FF:000472">
    <property type="entry name" value="Receptor interacting serine/threonine kinase 1"/>
    <property type="match status" value="1"/>
</dbReference>
<dbReference type="InterPro" id="IPR008271">
    <property type="entry name" value="Ser/Thr_kinase_AS"/>
</dbReference>
<dbReference type="InterPro" id="IPR000719">
    <property type="entry name" value="Prot_kinase_dom"/>
</dbReference>
<dbReference type="PROSITE" id="PS50011">
    <property type="entry name" value="PROTEIN_KINASE_DOM"/>
    <property type="match status" value="1"/>
</dbReference>
<sequence>MATASSLSLMKSADLIKKEPLDYGGFGEVYLCYHKTLGQVVLKTVYTGPPRNGRQKQSLLDEGSLMSRLNHQRVVKLLGVILEDGDYSLVMELIPKGNLLTMLETVTVPISVKGRIILEILEGMVYLMENQVIHKDLKPENILVDKHFHIKIADLGLATSETWSKLTKEESRRQSRLGKKSCVRGAGTLCYMAPEHLESIHTRSTEKSDVYSFAIVVWVILTGHEPYENARSEDHICHCVCQGERPSEALIPSDTPQEIIDLMKTCWDKDSQYRPTFKDSFEKFLPFYQDKLAPNVKEDLESLMRLYEGPEELVEKLKCLTTDSLTPEDPPPSSRDSPASLRSSEIGPVEASIEDLSFRPSEESLLEIDAAPPSSPHLELKLAQEYNYHKYGSRIVDQPDMASHSVYNPLPQQPASSRLAGDVSSQMSSVKSWTKPTTYPTPQDNFNLRPAAASSFDDFHRQEFASQLSVPHSEYDRLHQPHHPPYDRFKSCPESVSAAESLMPESNPGLRFSSPLICPPSDSGWPVNISNASAIQIGSWNTMNLRISDNSPFSSLSIGSASRTRYNELLLKYEDHTVTEGHLELVRQNVGGKWKQVARKLGLTDIDVDTIEHDYDRDGLAEKVHQTLERWKMKEGLLGITVGKLCRALEGCIKSSVLLQLLFKSQDCAAVP</sequence>
<dbReference type="SMART" id="SM00220">
    <property type="entry name" value="S_TKc"/>
    <property type="match status" value="1"/>
</dbReference>
<evidence type="ECO:0000256" key="1">
    <source>
        <dbReference type="SAM" id="MobiDB-lite"/>
    </source>
</evidence>
<evidence type="ECO:0000259" key="3">
    <source>
        <dbReference type="PROSITE" id="PS50017"/>
    </source>
</evidence>
<dbReference type="Proteomes" id="UP000281406">
    <property type="component" value="Unassembled WGS sequence"/>
</dbReference>
<proteinExistence type="predicted"/>
<dbReference type="EMBL" id="RJVU01037189">
    <property type="protein sequence ID" value="ROL46767.1"/>
    <property type="molecule type" value="Genomic_DNA"/>
</dbReference>
<dbReference type="PANTHER" id="PTHR44329">
    <property type="entry name" value="SERINE/THREONINE-PROTEIN KINASE TNNI3K-RELATED"/>
    <property type="match status" value="1"/>
</dbReference>
<keyword evidence="4" id="KW-0675">Receptor</keyword>
<keyword evidence="4" id="KW-0808">Transferase</keyword>
<feature type="domain" description="Death" evidence="3">
    <location>
        <begin position="579"/>
        <end position="650"/>
    </location>
</feature>
<dbReference type="Pfam" id="PF12721">
    <property type="entry name" value="RHIM"/>
    <property type="match status" value="1"/>
</dbReference>
<feature type="compositionally biased region" description="Low complexity" evidence="1">
    <location>
        <begin position="334"/>
        <end position="345"/>
    </location>
</feature>
<dbReference type="Pfam" id="PF00531">
    <property type="entry name" value="Death"/>
    <property type="match status" value="1"/>
</dbReference>
<dbReference type="InterPro" id="IPR011009">
    <property type="entry name" value="Kinase-like_dom_sf"/>
</dbReference>
<dbReference type="GO" id="GO:0005524">
    <property type="term" value="F:ATP binding"/>
    <property type="evidence" value="ECO:0007669"/>
    <property type="project" value="InterPro"/>
</dbReference>
<dbReference type="PANTHER" id="PTHR44329:SF6">
    <property type="entry name" value="RECEPTOR-INTERACTING SERINE_THREONINE-PROTEIN KINASE 1"/>
    <property type="match status" value="1"/>
</dbReference>
<dbReference type="Gene3D" id="1.10.510.10">
    <property type="entry name" value="Transferase(Phosphotransferase) domain 1"/>
    <property type="match status" value="1"/>
</dbReference>